<dbReference type="SUPFAM" id="SSF46785">
    <property type="entry name" value="Winged helix' DNA-binding domain"/>
    <property type="match status" value="1"/>
</dbReference>
<proteinExistence type="predicted"/>
<comment type="caution">
    <text evidence="2">The sequence shown here is derived from an EMBL/GenBank/DDBJ whole genome shotgun (WGS) entry which is preliminary data.</text>
</comment>
<dbReference type="InterPro" id="IPR052509">
    <property type="entry name" value="Metal_resp_DNA-bind_regulator"/>
</dbReference>
<gene>
    <name evidence="2" type="ORF">ERS132389_01171</name>
</gene>
<evidence type="ECO:0000313" key="2">
    <source>
        <dbReference type="EMBL" id="CYU53009.1"/>
    </source>
</evidence>
<dbReference type="PANTHER" id="PTHR33169:SF13">
    <property type="entry name" value="PADR-FAMILY TRANSCRIPTIONAL REGULATOR"/>
    <property type="match status" value="1"/>
</dbReference>
<dbReference type="InterPro" id="IPR005149">
    <property type="entry name" value="Tscrpt_reg_PadR_N"/>
</dbReference>
<evidence type="ECO:0000259" key="1">
    <source>
        <dbReference type="Pfam" id="PF03551"/>
    </source>
</evidence>
<accession>A0AB33U3A4</accession>
<dbReference type="InterPro" id="IPR036388">
    <property type="entry name" value="WH-like_DNA-bd_sf"/>
</dbReference>
<dbReference type="Pfam" id="PF03551">
    <property type="entry name" value="PadR"/>
    <property type="match status" value="1"/>
</dbReference>
<reference evidence="2 3" key="1">
    <citation type="submission" date="2016-02" db="EMBL/GenBank/DDBJ databases">
        <authorList>
            <consortium name="Pathogen Informatics"/>
        </authorList>
    </citation>
    <scope>NUCLEOTIDE SEQUENCE [LARGE SCALE GENOMIC DNA]</scope>
    <source>
        <strain evidence="2 3">LSS27</strain>
    </source>
</reference>
<organism evidence="2 3">
    <name type="scientific">Streptococcus suis</name>
    <dbReference type="NCBI Taxonomy" id="1307"/>
    <lineage>
        <taxon>Bacteria</taxon>
        <taxon>Bacillati</taxon>
        <taxon>Bacillota</taxon>
        <taxon>Bacilli</taxon>
        <taxon>Lactobacillales</taxon>
        <taxon>Streptococcaceae</taxon>
        <taxon>Streptococcus</taxon>
    </lineage>
</organism>
<dbReference type="InterPro" id="IPR036390">
    <property type="entry name" value="WH_DNA-bd_sf"/>
</dbReference>
<dbReference type="Gene3D" id="1.10.10.10">
    <property type="entry name" value="Winged helix-like DNA-binding domain superfamily/Winged helix DNA-binding domain"/>
    <property type="match status" value="1"/>
</dbReference>
<dbReference type="PANTHER" id="PTHR33169">
    <property type="entry name" value="PADR-FAMILY TRANSCRIPTIONAL REGULATOR"/>
    <property type="match status" value="1"/>
</dbReference>
<feature type="domain" description="Transcription regulator PadR N-terminal" evidence="1">
    <location>
        <begin position="36"/>
        <end position="102"/>
    </location>
</feature>
<evidence type="ECO:0000313" key="3">
    <source>
        <dbReference type="Proteomes" id="UP000073390"/>
    </source>
</evidence>
<dbReference type="Proteomes" id="UP000073390">
    <property type="component" value="Unassembled WGS sequence"/>
</dbReference>
<name>A0AB33U3A4_STRSU</name>
<dbReference type="AlphaFoldDB" id="A0AB33U3A4"/>
<protein>
    <submittedName>
        <fullName evidence="2">PadR family transcriptional regulator</fullName>
    </submittedName>
</protein>
<sequence>MICMSKFDVSRYERDPMDDKLKRVYVPMTETAFYILFHLQEERHGYDITQKTKQVTAGQVVISPGTMYGTLSKMEKDGLIRFVREEDKRKFYRITETGREILDIELARIERLYRNSKGGSYGD</sequence>
<dbReference type="EMBL" id="FIGB01000003">
    <property type="protein sequence ID" value="CYU53009.1"/>
    <property type="molecule type" value="Genomic_DNA"/>
</dbReference>